<comment type="similarity">
    <text evidence="1">Belongs to the type-I restriction system S methylase family.</text>
</comment>
<dbReference type="GO" id="GO:0003677">
    <property type="term" value="F:DNA binding"/>
    <property type="evidence" value="ECO:0007669"/>
    <property type="project" value="UniProtKB-KW"/>
</dbReference>
<accession>A0A502GWF8</accession>
<dbReference type="EMBL" id="RCYZ01000003">
    <property type="protein sequence ID" value="TPG66747.1"/>
    <property type="molecule type" value="Genomic_DNA"/>
</dbReference>
<dbReference type="PANTHER" id="PTHR30408:SF13">
    <property type="entry name" value="TYPE I RESTRICTION ENZYME HINDI SPECIFICITY SUBUNIT"/>
    <property type="match status" value="1"/>
</dbReference>
<dbReference type="AlphaFoldDB" id="A0A502GWF8"/>
<dbReference type="InterPro" id="IPR000055">
    <property type="entry name" value="Restrct_endonuc_typeI_TRD"/>
</dbReference>
<dbReference type="OrthoDB" id="825893at2"/>
<organism evidence="5 6">
    <name type="scientific">Hymenobacter nivis</name>
    <dbReference type="NCBI Taxonomy" id="1850093"/>
    <lineage>
        <taxon>Bacteria</taxon>
        <taxon>Pseudomonadati</taxon>
        <taxon>Bacteroidota</taxon>
        <taxon>Cytophagia</taxon>
        <taxon>Cytophagales</taxon>
        <taxon>Hymenobacteraceae</taxon>
        <taxon>Hymenobacter</taxon>
    </lineage>
</organism>
<keyword evidence="5" id="KW-0255">Endonuclease</keyword>
<dbReference type="CDD" id="cd16961">
    <property type="entry name" value="RMtype1_S_TRD-CR_like"/>
    <property type="match status" value="1"/>
</dbReference>
<dbReference type="Gene3D" id="1.10.287.1120">
    <property type="entry name" value="Bipartite methylase S protein"/>
    <property type="match status" value="1"/>
</dbReference>
<evidence type="ECO:0000256" key="1">
    <source>
        <dbReference type="ARBA" id="ARBA00010923"/>
    </source>
</evidence>
<evidence type="ECO:0000256" key="2">
    <source>
        <dbReference type="ARBA" id="ARBA00022747"/>
    </source>
</evidence>
<reference evidence="5 6" key="1">
    <citation type="journal article" date="2019" name="Environ. Microbiol.">
        <title>Species interactions and distinct microbial communities in high Arctic permafrost affected cryosols are associated with the CH4 and CO2 gas fluxes.</title>
        <authorList>
            <person name="Altshuler I."/>
            <person name="Hamel J."/>
            <person name="Turney S."/>
            <person name="Magnuson E."/>
            <person name="Levesque R."/>
            <person name="Greer C."/>
            <person name="Whyte L.G."/>
        </authorList>
    </citation>
    <scope>NUCLEOTIDE SEQUENCE [LARGE SCALE GENOMIC DNA]</scope>
    <source>
        <strain evidence="5 6">S9.2P</strain>
    </source>
</reference>
<comment type="caution">
    <text evidence="5">The sequence shown here is derived from an EMBL/GenBank/DDBJ whole genome shotgun (WGS) entry which is preliminary data.</text>
</comment>
<name>A0A502GWF8_9BACT</name>
<evidence type="ECO:0000259" key="4">
    <source>
        <dbReference type="Pfam" id="PF01420"/>
    </source>
</evidence>
<sequence length="389" mass="43748">MSKQTEIQWGEVAIAETDEWQQYHLGDVADIQTGPFGSQLHSADYVAVGIPSIMPTNIGRRLEISKESIACITEADAQRLSRYLVEAGDIVYSRRGDVEKCAFITEQENGWLCGTGCLRIRFTSEIIHPKFCAYYLSTDEMKGWISSHAVGTTMPNLNSGILKRLPISLPSLSEQRAIVEVLSSLDDKIDLLHRQNATLEALAETLFRQWFVEEAKEEWEEGTLGDFFTLQRGFDLPIQNRVPGKFPILTSSGYSAGHNEFKIKGPGVTTGRSGVIGKVFFVMEDFWPLNTSLFIKEYKLGTPLFSYFTLKFADLEGFNAGSAVPTLNRNHVHAHISPIPPKDLINRFEEVAYPHFKKIYQNTNQIQTLSTLRDTLLPKLMSGEVRVAY</sequence>
<dbReference type="PANTHER" id="PTHR30408">
    <property type="entry name" value="TYPE-1 RESTRICTION ENZYME ECOKI SPECIFICITY PROTEIN"/>
    <property type="match status" value="1"/>
</dbReference>
<dbReference type="Pfam" id="PF01420">
    <property type="entry name" value="Methylase_S"/>
    <property type="match status" value="2"/>
</dbReference>
<keyword evidence="3" id="KW-0238">DNA-binding</keyword>
<evidence type="ECO:0000313" key="5">
    <source>
        <dbReference type="EMBL" id="TPG66747.1"/>
    </source>
</evidence>
<keyword evidence="5" id="KW-0378">Hydrolase</keyword>
<protein>
    <submittedName>
        <fullName evidence="5">Restriction endonuclease subunit S</fullName>
    </submittedName>
</protein>
<gene>
    <name evidence="5" type="ORF">EAH73_10215</name>
</gene>
<dbReference type="RefSeq" id="WP_140466388.1">
    <property type="nucleotide sequence ID" value="NZ_RCYZ01000003.1"/>
</dbReference>
<dbReference type="GO" id="GO:0004519">
    <property type="term" value="F:endonuclease activity"/>
    <property type="evidence" value="ECO:0007669"/>
    <property type="project" value="UniProtKB-KW"/>
</dbReference>
<dbReference type="SUPFAM" id="SSF116734">
    <property type="entry name" value="DNA methylase specificity domain"/>
    <property type="match status" value="2"/>
</dbReference>
<dbReference type="Gene3D" id="3.90.220.20">
    <property type="entry name" value="DNA methylase specificity domains"/>
    <property type="match status" value="2"/>
</dbReference>
<dbReference type="CDD" id="cd17267">
    <property type="entry name" value="RMtype1_S_EcoAO83I-TRD1-CR1_like"/>
    <property type="match status" value="1"/>
</dbReference>
<evidence type="ECO:0000256" key="3">
    <source>
        <dbReference type="ARBA" id="ARBA00023125"/>
    </source>
</evidence>
<proteinExistence type="inferred from homology"/>
<keyword evidence="5" id="KW-0540">Nuclease</keyword>
<dbReference type="InterPro" id="IPR044946">
    <property type="entry name" value="Restrct_endonuc_typeI_TRD_sf"/>
</dbReference>
<keyword evidence="2" id="KW-0680">Restriction system</keyword>
<feature type="domain" description="Type I restriction modification DNA specificity" evidence="4">
    <location>
        <begin position="18"/>
        <end position="200"/>
    </location>
</feature>
<evidence type="ECO:0000313" key="6">
    <source>
        <dbReference type="Proteomes" id="UP000317646"/>
    </source>
</evidence>
<keyword evidence="6" id="KW-1185">Reference proteome</keyword>
<feature type="domain" description="Type I restriction modification DNA specificity" evidence="4">
    <location>
        <begin position="217"/>
        <end position="342"/>
    </location>
</feature>
<dbReference type="GO" id="GO:0009307">
    <property type="term" value="P:DNA restriction-modification system"/>
    <property type="evidence" value="ECO:0007669"/>
    <property type="project" value="UniProtKB-KW"/>
</dbReference>
<dbReference type="InterPro" id="IPR052021">
    <property type="entry name" value="Type-I_RS_S_subunit"/>
</dbReference>
<dbReference type="Proteomes" id="UP000317646">
    <property type="component" value="Unassembled WGS sequence"/>
</dbReference>